<dbReference type="SMART" id="SM00858">
    <property type="entry name" value="SAF"/>
    <property type="match status" value="1"/>
</dbReference>
<feature type="domain" description="SAF" evidence="2">
    <location>
        <begin position="14"/>
        <end position="89"/>
    </location>
</feature>
<dbReference type="EMBL" id="CP000141">
    <property type="protein sequence ID" value="ABB15648.1"/>
    <property type="molecule type" value="Genomic_DNA"/>
</dbReference>
<dbReference type="eggNOG" id="COG2721">
    <property type="taxonomic scope" value="Bacteria"/>
</dbReference>
<dbReference type="GO" id="GO:0016829">
    <property type="term" value="F:lyase activity"/>
    <property type="evidence" value="ECO:0007669"/>
    <property type="project" value="UniProtKB-KW"/>
</dbReference>
<dbReference type="Gene3D" id="2.30.130.110">
    <property type="match status" value="1"/>
</dbReference>
<keyword evidence="1" id="KW-0456">Lyase</keyword>
<name>Q3ACL1_CARHZ</name>
<dbReference type="GO" id="GO:0019698">
    <property type="term" value="P:D-galacturonate catabolic process"/>
    <property type="evidence" value="ECO:0007669"/>
    <property type="project" value="TreeGrafter"/>
</dbReference>
<dbReference type="PANTHER" id="PTHR30536:SF5">
    <property type="entry name" value="ALTRONATE DEHYDRATASE"/>
    <property type="match status" value="1"/>
</dbReference>
<organism evidence="3 4">
    <name type="scientific">Carboxydothermus hydrogenoformans (strain ATCC BAA-161 / DSM 6008 / Z-2901)</name>
    <dbReference type="NCBI Taxonomy" id="246194"/>
    <lineage>
        <taxon>Bacteria</taxon>
        <taxon>Bacillati</taxon>
        <taxon>Bacillota</taxon>
        <taxon>Clostridia</taxon>
        <taxon>Thermoanaerobacterales</taxon>
        <taxon>Thermoanaerobacteraceae</taxon>
        <taxon>Carboxydothermus</taxon>
    </lineage>
</organism>
<dbReference type="InterPro" id="IPR013974">
    <property type="entry name" value="SAF"/>
</dbReference>
<dbReference type="InterPro" id="IPR044144">
    <property type="entry name" value="SAF_UxaA/GarD"/>
</dbReference>
<dbReference type="Pfam" id="PF08666">
    <property type="entry name" value="SAF"/>
    <property type="match status" value="1"/>
</dbReference>
<dbReference type="InParanoid" id="Q3ACL1"/>
<evidence type="ECO:0000256" key="1">
    <source>
        <dbReference type="ARBA" id="ARBA00023239"/>
    </source>
</evidence>
<dbReference type="KEGG" id="chy:CHY_1289"/>
<dbReference type="GO" id="GO:0016787">
    <property type="term" value="F:hydrolase activity"/>
    <property type="evidence" value="ECO:0007669"/>
    <property type="project" value="UniProtKB-KW"/>
</dbReference>
<dbReference type="CDD" id="cd11613">
    <property type="entry name" value="SAF_AH_GD"/>
    <property type="match status" value="1"/>
</dbReference>
<gene>
    <name evidence="3" type="ordered locus">CHY_1289</name>
</gene>
<evidence type="ECO:0000313" key="3">
    <source>
        <dbReference type="EMBL" id="ABB15648.1"/>
    </source>
</evidence>
<dbReference type="InterPro" id="IPR052172">
    <property type="entry name" value="UxaA_altronate/galactarate_dh"/>
</dbReference>
<dbReference type="STRING" id="246194.CHY_1289"/>
<keyword evidence="3" id="KW-0378">Hydrolase</keyword>
<reference evidence="3 4" key="1">
    <citation type="journal article" date="2005" name="PLoS Genet.">
        <title>Life in hot carbon monoxide: the complete genome sequence of Carboxydothermus hydrogenoformans Z-2901.</title>
        <authorList>
            <person name="Wu M."/>
            <person name="Ren Q."/>
            <person name="Durkin A.S."/>
            <person name="Daugherty S.C."/>
            <person name="Brinkac L.M."/>
            <person name="Dodson R.J."/>
            <person name="Madupu R."/>
            <person name="Sullivan S.A."/>
            <person name="Kolonay J.F."/>
            <person name="Haft D.H."/>
            <person name="Nelson W.C."/>
            <person name="Tallon L.J."/>
            <person name="Jones K.M."/>
            <person name="Ulrich L.E."/>
            <person name="Gonzalez J.M."/>
            <person name="Zhulin I.B."/>
            <person name="Robb F.T."/>
            <person name="Eisen J.A."/>
        </authorList>
    </citation>
    <scope>NUCLEOTIDE SEQUENCE [LARGE SCALE GENOMIC DNA]</scope>
    <source>
        <strain evidence="4">ATCC BAA-161 / DSM 6008 / Z-2901</strain>
    </source>
</reference>
<sequence>MKKSINAIVINENDNVATVIEDINLGDVVVFEILGKTQEIIARENIPIYHKIAIKEVRVGEYVYKYGQKIGVATRDIQIGEHVHSHNLSSLREDLIK</sequence>
<accession>Q3ACL1</accession>
<dbReference type="OrthoDB" id="9804574at2"/>
<proteinExistence type="predicted"/>
<evidence type="ECO:0000313" key="4">
    <source>
        <dbReference type="Proteomes" id="UP000002706"/>
    </source>
</evidence>
<dbReference type="Proteomes" id="UP000002706">
    <property type="component" value="Chromosome"/>
</dbReference>
<protein>
    <submittedName>
        <fullName evidence="3">Hydrolase, UxaA family</fullName>
    </submittedName>
</protein>
<dbReference type="AlphaFoldDB" id="Q3ACL1"/>
<dbReference type="HOGENOM" id="CLU_084161_3_0_9"/>
<evidence type="ECO:0000259" key="2">
    <source>
        <dbReference type="SMART" id="SM00858"/>
    </source>
</evidence>
<dbReference type="PANTHER" id="PTHR30536">
    <property type="entry name" value="ALTRONATE/GALACTARATE DEHYDRATASE"/>
    <property type="match status" value="1"/>
</dbReference>
<keyword evidence="4" id="KW-1185">Reference proteome</keyword>